<evidence type="ECO:0000313" key="2">
    <source>
        <dbReference type="EMBL" id="GMI14769.1"/>
    </source>
</evidence>
<proteinExistence type="predicted"/>
<comment type="caution">
    <text evidence="2">The sequence shown here is derived from an EMBL/GenBank/DDBJ whole genome shotgun (WGS) entry which is preliminary data.</text>
</comment>
<dbReference type="AlphaFoldDB" id="A0A9W7FLF2"/>
<evidence type="ECO:0000256" key="1">
    <source>
        <dbReference type="SAM" id="MobiDB-lite"/>
    </source>
</evidence>
<feature type="compositionally biased region" description="Low complexity" evidence="1">
    <location>
        <begin position="161"/>
        <end position="175"/>
    </location>
</feature>
<protein>
    <submittedName>
        <fullName evidence="2">Uncharacterized protein</fullName>
    </submittedName>
</protein>
<keyword evidence="3" id="KW-1185">Reference proteome</keyword>
<dbReference type="Proteomes" id="UP001165160">
    <property type="component" value="Unassembled WGS sequence"/>
</dbReference>
<evidence type="ECO:0000313" key="3">
    <source>
        <dbReference type="Proteomes" id="UP001165160"/>
    </source>
</evidence>
<gene>
    <name evidence="2" type="ORF">TrVE_jg7328</name>
</gene>
<name>A0A9W7FLF2_9STRA</name>
<organism evidence="2 3">
    <name type="scientific">Triparma verrucosa</name>
    <dbReference type="NCBI Taxonomy" id="1606542"/>
    <lineage>
        <taxon>Eukaryota</taxon>
        <taxon>Sar</taxon>
        <taxon>Stramenopiles</taxon>
        <taxon>Ochrophyta</taxon>
        <taxon>Bolidophyceae</taxon>
        <taxon>Parmales</taxon>
        <taxon>Triparmaceae</taxon>
        <taxon>Triparma</taxon>
    </lineage>
</organism>
<dbReference type="EMBL" id="BRXX01000505">
    <property type="protein sequence ID" value="GMI14769.1"/>
    <property type="molecule type" value="Genomic_DNA"/>
</dbReference>
<accession>A0A9W7FLF2</accession>
<reference evidence="3" key="1">
    <citation type="journal article" date="2023" name="Commun. Biol.">
        <title>Genome analysis of Parmales, the sister group of diatoms, reveals the evolutionary specialization of diatoms from phago-mixotrophs to photoautotrophs.</title>
        <authorList>
            <person name="Ban H."/>
            <person name="Sato S."/>
            <person name="Yoshikawa S."/>
            <person name="Yamada K."/>
            <person name="Nakamura Y."/>
            <person name="Ichinomiya M."/>
            <person name="Sato N."/>
            <person name="Blanc-Mathieu R."/>
            <person name="Endo H."/>
            <person name="Kuwata A."/>
            <person name="Ogata H."/>
        </authorList>
    </citation>
    <scope>NUCLEOTIDE SEQUENCE [LARGE SCALE GENOMIC DNA]</scope>
    <source>
        <strain evidence="3">NIES 3699</strain>
    </source>
</reference>
<sequence length="220" mass="24788">MARESAGAPALDLENYKKFYGFGIPKWSPYYYVTEGDDEKNAETIRRYKEEGGGALPRFQTHDDLRSHLLTMSDTELNRMRDFGCGKPHWSPYYVDPAYTHESRAIPGDKVSMKMTRPIRGEEGYVSPRASKTPTPRSARSEVPALNMAAPDPASNTQFVPSSSRRSSKPPTARSVPRSARSTDSTREARRIEELLAAKEKEVEELRQQLMKTRGPGFAK</sequence>
<feature type="region of interest" description="Disordered" evidence="1">
    <location>
        <begin position="118"/>
        <end position="191"/>
    </location>
</feature>